<comment type="subcellular location">
    <subcellularLocation>
        <location evidence="1">Endoplasmic reticulum lumen</location>
    </subcellularLocation>
</comment>
<evidence type="ECO:0000256" key="6">
    <source>
        <dbReference type="PROSITE-ProRule" id="PRU00339"/>
    </source>
</evidence>
<dbReference type="Gene3D" id="1.25.40.10">
    <property type="entry name" value="Tetratricopeptide repeat domain"/>
    <property type="match status" value="1"/>
</dbReference>
<dbReference type="WBParaSite" id="BPAG_0000811301-mRNA-1">
    <property type="protein sequence ID" value="BPAG_0000811301-mRNA-1"/>
    <property type="gene ID" value="BPAG_0000811301"/>
</dbReference>
<evidence type="ECO:0000313" key="11">
    <source>
        <dbReference type="WBParaSite" id="BPAG_0000811301-mRNA-1"/>
    </source>
</evidence>
<organism evidence="11">
    <name type="scientific">Brugia pahangi</name>
    <name type="common">Filarial nematode worm</name>
    <dbReference type="NCBI Taxonomy" id="6280"/>
    <lineage>
        <taxon>Eukaryota</taxon>
        <taxon>Metazoa</taxon>
        <taxon>Ecdysozoa</taxon>
        <taxon>Nematoda</taxon>
        <taxon>Chromadorea</taxon>
        <taxon>Rhabditida</taxon>
        <taxon>Spirurina</taxon>
        <taxon>Spiruromorpha</taxon>
        <taxon>Filarioidea</taxon>
        <taxon>Onchocercidae</taxon>
        <taxon>Brugia</taxon>
    </lineage>
</organism>
<keyword evidence="2" id="KW-0732">Signal</keyword>
<dbReference type="AlphaFoldDB" id="A0A0N4TIP3"/>
<evidence type="ECO:0000313" key="9">
    <source>
        <dbReference type="EMBL" id="VDN89261.1"/>
    </source>
</evidence>
<dbReference type="InterPro" id="IPR051727">
    <property type="entry name" value="DnaJ_C3_Co-chaperones"/>
</dbReference>
<dbReference type="SUPFAM" id="SSF48452">
    <property type="entry name" value="TPR-like"/>
    <property type="match status" value="1"/>
</dbReference>
<dbReference type="Pfam" id="PF13181">
    <property type="entry name" value="TPR_8"/>
    <property type="match status" value="1"/>
</dbReference>
<evidence type="ECO:0000256" key="3">
    <source>
        <dbReference type="ARBA" id="ARBA00022737"/>
    </source>
</evidence>
<keyword evidence="5" id="KW-0256">Endoplasmic reticulum</keyword>
<dbReference type="SMART" id="SM00028">
    <property type="entry name" value="TPR"/>
    <property type="match status" value="6"/>
</dbReference>
<dbReference type="InterPro" id="IPR001623">
    <property type="entry name" value="DnaJ_domain"/>
</dbReference>
<dbReference type="PANTHER" id="PTHR44140">
    <property type="entry name" value="LD25575P"/>
    <property type="match status" value="1"/>
</dbReference>
<feature type="repeat" description="TPR" evidence="6">
    <location>
        <begin position="117"/>
        <end position="150"/>
    </location>
</feature>
<sequence>MRAGRYLNVIPDTQFLLHCIRGLLPMVQTPPTETHENNKELVGKGNTQSQTWHNANDNINSKNYSSLWPLIIMPLYWTENRYTGVVINWDFVYWQADLIWIFMVLVFRAVDCSRMEASKHMEMGREFLSKGQFADALSHYHAAIDSDPKNYQTLYSRATVYLAIGKSKAALPDLDSVIRLKPDFIALMNIVLLSKLLLKARIERGNVLLKQGDIHQAKADFEAAAKADPSNTDVSKKLSSVEEVRQIIEEADDYFDVGDLASAEPLYSSAIKVCQWYADLYKNRAKCREKLGDVQKAIADYRTVTKLLPDSTETFYKISQLYYLTGDVEESLNQVRECLKLNPDDELCFPFYKKAKKLAKMRESLNQLVREERWMDCLDKATQILKTEKKVENIQLDVYRQTCKCNLNAGHFAESIAACSEVLKVGDPNDVDVLCDRAEAFLMFEKYDEAIEDYQKALSGHEESRRAREGLHRAQKLKKQVGRRDYYKILGIRKNANKMDIIKAYRKKARKWHPDNFSDEKQKKIAEKNFIDIAAAKEVLTDPEKRAQFDRGEDPLDPEQQQQGDFHHPFQSGFSFGENSGPFSFQFHFG</sequence>
<dbReference type="Pfam" id="PF13432">
    <property type="entry name" value="TPR_16"/>
    <property type="match status" value="4"/>
</dbReference>
<dbReference type="Gene3D" id="1.10.287.110">
    <property type="entry name" value="DnaJ domain"/>
    <property type="match status" value="1"/>
</dbReference>
<dbReference type="PANTHER" id="PTHR44140:SF2">
    <property type="entry name" value="LD25575P"/>
    <property type="match status" value="1"/>
</dbReference>
<reference evidence="11" key="1">
    <citation type="submission" date="2017-02" db="UniProtKB">
        <authorList>
            <consortium name="WormBaseParasite"/>
        </authorList>
    </citation>
    <scope>IDENTIFICATION</scope>
</reference>
<dbReference type="STRING" id="6280.A0A0N4TIP3"/>
<feature type="repeat" description="TPR" evidence="6">
    <location>
        <begin position="151"/>
        <end position="184"/>
    </location>
</feature>
<dbReference type="PROSITE" id="PS50005">
    <property type="entry name" value="TPR"/>
    <property type="match status" value="6"/>
</dbReference>
<feature type="repeat" description="TPR" evidence="6">
    <location>
        <begin position="278"/>
        <end position="311"/>
    </location>
</feature>
<feature type="repeat" description="TPR" evidence="6">
    <location>
        <begin position="431"/>
        <end position="464"/>
    </location>
</feature>
<feature type="repeat" description="TPR" evidence="6">
    <location>
        <begin position="198"/>
        <end position="231"/>
    </location>
</feature>
<keyword evidence="4 6" id="KW-0802">TPR repeat</keyword>
<feature type="region of interest" description="Disordered" evidence="7">
    <location>
        <begin position="542"/>
        <end position="572"/>
    </location>
</feature>
<dbReference type="CDD" id="cd06257">
    <property type="entry name" value="DnaJ"/>
    <property type="match status" value="1"/>
</dbReference>
<dbReference type="InterPro" id="IPR011990">
    <property type="entry name" value="TPR-like_helical_dom_sf"/>
</dbReference>
<dbReference type="EMBL" id="UZAD01013130">
    <property type="protein sequence ID" value="VDN89261.1"/>
    <property type="molecule type" value="Genomic_DNA"/>
</dbReference>
<evidence type="ECO:0000256" key="4">
    <source>
        <dbReference type="ARBA" id="ARBA00022803"/>
    </source>
</evidence>
<gene>
    <name evidence="9" type="ORF">BPAG_LOCUS8075</name>
</gene>
<name>A0A0N4TIP3_BRUPA</name>
<dbReference type="GO" id="GO:0034975">
    <property type="term" value="P:protein folding in endoplasmic reticulum"/>
    <property type="evidence" value="ECO:0007669"/>
    <property type="project" value="TreeGrafter"/>
</dbReference>
<dbReference type="Proteomes" id="UP000278627">
    <property type="component" value="Unassembled WGS sequence"/>
</dbReference>
<proteinExistence type="predicted"/>
<keyword evidence="3" id="KW-0677">Repeat</keyword>
<accession>A0A0N4TIP3</accession>
<reference evidence="9 10" key="2">
    <citation type="submission" date="2018-11" db="EMBL/GenBank/DDBJ databases">
        <authorList>
            <consortium name="Pathogen Informatics"/>
        </authorList>
    </citation>
    <scope>NUCLEOTIDE SEQUENCE [LARGE SCALE GENOMIC DNA]</scope>
</reference>
<dbReference type="GO" id="GO:0051087">
    <property type="term" value="F:protein-folding chaperone binding"/>
    <property type="evidence" value="ECO:0007669"/>
    <property type="project" value="TreeGrafter"/>
</dbReference>
<feature type="domain" description="J" evidence="8">
    <location>
        <begin position="485"/>
        <end position="553"/>
    </location>
</feature>
<evidence type="ECO:0000313" key="10">
    <source>
        <dbReference type="Proteomes" id="UP000278627"/>
    </source>
</evidence>
<evidence type="ECO:0000256" key="1">
    <source>
        <dbReference type="ARBA" id="ARBA00004319"/>
    </source>
</evidence>
<dbReference type="InterPro" id="IPR019734">
    <property type="entry name" value="TPR_rpt"/>
</dbReference>
<feature type="repeat" description="TPR" evidence="6">
    <location>
        <begin position="312"/>
        <end position="345"/>
    </location>
</feature>
<dbReference type="SMART" id="SM00271">
    <property type="entry name" value="DnaJ"/>
    <property type="match status" value="1"/>
</dbReference>
<dbReference type="FunFam" id="1.25.40.10:FF:000224">
    <property type="entry name" value="DnaJ and TPR domain protein"/>
    <property type="match status" value="1"/>
</dbReference>
<evidence type="ECO:0000256" key="2">
    <source>
        <dbReference type="ARBA" id="ARBA00022729"/>
    </source>
</evidence>
<feature type="compositionally biased region" description="Basic and acidic residues" evidence="7">
    <location>
        <begin position="542"/>
        <end position="554"/>
    </location>
</feature>
<keyword evidence="10" id="KW-1185">Reference proteome</keyword>
<dbReference type="PRINTS" id="PR00625">
    <property type="entry name" value="JDOMAIN"/>
</dbReference>
<evidence type="ECO:0000259" key="8">
    <source>
        <dbReference type="PROSITE" id="PS50076"/>
    </source>
</evidence>
<dbReference type="InterPro" id="IPR036869">
    <property type="entry name" value="J_dom_sf"/>
</dbReference>
<evidence type="ECO:0000256" key="5">
    <source>
        <dbReference type="ARBA" id="ARBA00022824"/>
    </source>
</evidence>
<dbReference type="GO" id="GO:0005788">
    <property type="term" value="C:endoplasmic reticulum lumen"/>
    <property type="evidence" value="ECO:0007669"/>
    <property type="project" value="UniProtKB-SubCell"/>
</dbReference>
<dbReference type="GO" id="GO:0051787">
    <property type="term" value="F:misfolded protein binding"/>
    <property type="evidence" value="ECO:0007669"/>
    <property type="project" value="TreeGrafter"/>
</dbReference>
<dbReference type="Pfam" id="PF00226">
    <property type="entry name" value="DnaJ"/>
    <property type="match status" value="1"/>
</dbReference>
<evidence type="ECO:0000256" key="7">
    <source>
        <dbReference type="SAM" id="MobiDB-lite"/>
    </source>
</evidence>
<dbReference type="PROSITE" id="PS50076">
    <property type="entry name" value="DNAJ_2"/>
    <property type="match status" value="1"/>
</dbReference>
<protein>
    <submittedName>
        <fullName evidence="11">J domain-containing protein</fullName>
    </submittedName>
</protein>
<dbReference type="SUPFAM" id="SSF46565">
    <property type="entry name" value="Chaperone J-domain"/>
    <property type="match status" value="1"/>
</dbReference>